<protein>
    <submittedName>
        <fullName evidence="2">Uncharacterized protein</fullName>
    </submittedName>
</protein>
<accession>A0A8X6RF07</accession>
<dbReference type="EMBL" id="BMAU01021069">
    <property type="protein sequence ID" value="GFX89220.1"/>
    <property type="molecule type" value="Genomic_DNA"/>
</dbReference>
<gene>
    <name evidence="2" type="ORF">TNCV_1339191</name>
</gene>
<dbReference type="AlphaFoldDB" id="A0A8X6RF07"/>
<proteinExistence type="predicted"/>
<reference evidence="2" key="1">
    <citation type="submission" date="2020-08" db="EMBL/GenBank/DDBJ databases">
        <title>Multicomponent nature underlies the extraordinary mechanical properties of spider dragline silk.</title>
        <authorList>
            <person name="Kono N."/>
            <person name="Nakamura H."/>
            <person name="Mori M."/>
            <person name="Yoshida Y."/>
            <person name="Ohtoshi R."/>
            <person name="Malay A.D."/>
            <person name="Moran D.A.P."/>
            <person name="Tomita M."/>
            <person name="Numata K."/>
            <person name="Arakawa K."/>
        </authorList>
    </citation>
    <scope>NUCLEOTIDE SEQUENCE</scope>
</reference>
<evidence type="ECO:0000313" key="2">
    <source>
        <dbReference type="EMBL" id="GFX89220.1"/>
    </source>
</evidence>
<comment type="caution">
    <text evidence="2">The sequence shown here is derived from an EMBL/GenBank/DDBJ whole genome shotgun (WGS) entry which is preliminary data.</text>
</comment>
<feature type="signal peptide" evidence="1">
    <location>
        <begin position="1"/>
        <end position="25"/>
    </location>
</feature>
<evidence type="ECO:0000256" key="1">
    <source>
        <dbReference type="SAM" id="SignalP"/>
    </source>
</evidence>
<keyword evidence="1" id="KW-0732">Signal</keyword>
<organism evidence="2 3">
    <name type="scientific">Trichonephila clavipes</name>
    <name type="common">Golden silk orbweaver</name>
    <name type="synonym">Nephila clavipes</name>
    <dbReference type="NCBI Taxonomy" id="2585209"/>
    <lineage>
        <taxon>Eukaryota</taxon>
        <taxon>Metazoa</taxon>
        <taxon>Ecdysozoa</taxon>
        <taxon>Arthropoda</taxon>
        <taxon>Chelicerata</taxon>
        <taxon>Arachnida</taxon>
        <taxon>Araneae</taxon>
        <taxon>Araneomorphae</taxon>
        <taxon>Entelegynae</taxon>
        <taxon>Araneoidea</taxon>
        <taxon>Nephilidae</taxon>
        <taxon>Trichonephila</taxon>
    </lineage>
</organism>
<evidence type="ECO:0000313" key="3">
    <source>
        <dbReference type="Proteomes" id="UP000887159"/>
    </source>
</evidence>
<feature type="chain" id="PRO_5036497733" evidence="1">
    <location>
        <begin position="26"/>
        <end position="86"/>
    </location>
</feature>
<name>A0A8X6RF07_TRICX</name>
<keyword evidence="3" id="KW-1185">Reference proteome</keyword>
<dbReference type="Proteomes" id="UP000887159">
    <property type="component" value="Unassembled WGS sequence"/>
</dbReference>
<sequence>MSTFESDAIFCMLLICFAKYDLAAAETIYPPILVHVSQCSCFLKDIADLQATSPSHPIHFQWDLDLENMLTIKVAQYLRCLVLMAL</sequence>